<dbReference type="EMBL" id="JAGIKV010000007">
    <property type="protein sequence ID" value="MBP2245833.1"/>
    <property type="molecule type" value="Genomic_DNA"/>
</dbReference>
<dbReference type="InterPro" id="IPR039498">
    <property type="entry name" value="NTP_transf_5"/>
</dbReference>
<accession>A0ABS4RSG0</accession>
<organism evidence="1 2">
    <name type="scientific">Paenibacillus xylanexedens</name>
    <dbReference type="NCBI Taxonomy" id="528191"/>
    <lineage>
        <taxon>Bacteria</taxon>
        <taxon>Bacillati</taxon>
        <taxon>Bacillota</taxon>
        <taxon>Bacilli</taxon>
        <taxon>Bacillales</taxon>
        <taxon>Paenibacillaceae</taxon>
        <taxon>Paenibacillus</taxon>
    </lineage>
</organism>
<evidence type="ECO:0008006" key="3">
    <source>
        <dbReference type="Google" id="ProtNLM"/>
    </source>
</evidence>
<comment type="caution">
    <text evidence="1">The sequence shown here is derived from an EMBL/GenBank/DDBJ whole genome shotgun (WGS) entry which is preliminary data.</text>
</comment>
<dbReference type="Proteomes" id="UP000810207">
    <property type="component" value="Unassembled WGS sequence"/>
</dbReference>
<keyword evidence="2" id="KW-1185">Reference proteome</keyword>
<sequence length="369" mass="43524">MKEAAIQTFILECINFKNYDNELLKNTIGEISDWDLLLDIINHHRIGGIVYSVLVDSQLLDLADSSFKSKLSMVFENNKTKNDDLTKILKHLGSEIENESYNYAFLKGSYLIPKLYAKGQRISNDIDILISQKDIDKIDVYLKKMNFVQKVYRDKAGWVEPTRKEKIFARMNYGELLPYFRDYGLKGIETAIVDVNISLDFQAKYNLSLVDRMLENTFSYDINGTSLCTLNREDFLIHLCAHLFKEATIYDWVKENRDTHLYKYCDIYAFLLEVEEDFFEKFNNKVLEYGLEKECYFTLINSIKLFPYLAKRKGINILLENIKPNDLNYFNIIYWPLEKKSFSHNCEFISWVFCDDKLKMLREIENVTS</sequence>
<name>A0ABS4RSG0_PAEXY</name>
<evidence type="ECO:0000313" key="2">
    <source>
        <dbReference type="Proteomes" id="UP000810207"/>
    </source>
</evidence>
<dbReference type="Pfam" id="PF14907">
    <property type="entry name" value="NTP_transf_5"/>
    <property type="match status" value="1"/>
</dbReference>
<protein>
    <recommendedName>
        <fullName evidence="3">Nucleotidyltransferase family protein</fullName>
    </recommendedName>
</protein>
<dbReference type="RefSeq" id="WP_211082646.1">
    <property type="nucleotide sequence ID" value="NZ_JAGIKV010000007.1"/>
</dbReference>
<gene>
    <name evidence="1" type="ORF">J2Z28_002451</name>
</gene>
<reference evidence="1 2" key="1">
    <citation type="submission" date="2021-03" db="EMBL/GenBank/DDBJ databases">
        <title>Genomic Encyclopedia of Type Strains, Phase IV (KMG-IV): sequencing the most valuable type-strain genomes for metagenomic binning, comparative biology and taxonomic classification.</title>
        <authorList>
            <person name="Goeker M."/>
        </authorList>
    </citation>
    <scope>NUCLEOTIDE SEQUENCE [LARGE SCALE GENOMIC DNA]</scope>
    <source>
        <strain evidence="1 2">DSM 21292</strain>
    </source>
</reference>
<evidence type="ECO:0000313" key="1">
    <source>
        <dbReference type="EMBL" id="MBP2245833.1"/>
    </source>
</evidence>
<proteinExistence type="predicted"/>